<sequence>MPLIRAHNVNDKNKTRSVDVQVSEDVTFEGLLLSAPVLKGLHRAGYIRPSPIQLQAIPLGKCGLDLIAQAKSGTGKTCVFTVVVLEGLQMHLNGTQALVLAPTREIANQIHDVFLTIGACIKGLRCVALIGGNKISENRKQLKTNRHVAVGTPGRVVQLINEGLFVTKHLTMFVLDEADKLMDADFKHEIGEVHFHLPESIQFMVFSATYSPSLAKSLDAYLNNPVHVRLSADDPSLVNVRQYTRLLHVSDQTPTAFETKLRATRELLTRVPFQQCMVFTNSFGQGQKMAEIFNHEGLSIEYISGQMQQDERSDVIKRTRNMQLRVLVSTDLTARGVDLENVNLVINFDIPKSADTYMHRVGRSGRFGSLGVAVTMVMEKEANDWHKLCKAYDFKTCELGRDIPPDLLTRACVDIQTHKDMSSDASVADGNENITEATALSRSTTKGRSVADGVNPVDGTSSIKIGVNAGLCSSANLLAKSSSDTDTMASSNTATIAGSEVDRKESALEGTGVGESDTTTMVQCISPGLTHDSDAHEIDSSSTLHLDSSAGPRQIGQSNSNTNDRIDLETDTVNADDKLVGTPLSAHIRTDISSSNRAIGTHEEVELCAGDAVIGTPSTGRSVSPNTAADGAGEEVGAKSVAVVDSPTGSTGVAVDASVGDRSWDTAELLLGTELEVPKQAHKPRLKYMQKRQEVCLPGLADRATVRATRNRLHNLDYNDTCTVDGIVPAGNISQTEATALVLPSEGKESLKVNSSDEYTEPRRETAHNNVCVDVVSKIEEVDVHRIPIERKSGREESQGGIVTCSTITNDKDGFVMPFDTQNSLASTSKIRAVGVRLNASEAMDSPGKAVELDAVQNERAKRKRKTRTGFQAMVHTHSRNRSHTKNHCDGLEQDAQMPGPWRVVESGVVEARSMQLRTTEASTTGVEAMEPDIEEEGMEEHTGMDLRESTPLIARGDTEANCSAAKAIAPASGMLVENTVTGQIDDTYRSQTADVRRQRVPVGGLLECTGHVPARSARNHRHRYKRGQCYVLLNECTSSARHSRRYGANFTSKEQSDACHNVMLGQAVLKNDGHGASSLSNARDMHRENYVSKYAPRERSGNCTGVCHGNFWSKDEAKVRPAIANSHPHMPSRGPVSQYQARQCQRHRPVSIYNYAHACTCHNLYPQVYVRPFTNPYEGVHTQAQQFQSCEIAPTPSIPQTDACCGTCAASNARDDVGMHNCALTRIGLSWLRAEPSVDNSTPLSDMHASAYTNTVLGAPTDVNVGRAHRPTDIGDLSSLNSTKVFPT</sequence>
<feature type="short sequence motif" description="Q motif" evidence="5">
    <location>
        <begin position="26"/>
        <end position="54"/>
    </location>
</feature>
<evidence type="ECO:0000259" key="9">
    <source>
        <dbReference type="PROSITE" id="PS51195"/>
    </source>
</evidence>
<dbReference type="InterPro" id="IPR014001">
    <property type="entry name" value="Helicase_ATP-bd"/>
</dbReference>
<dbReference type="GO" id="GO:0003724">
    <property type="term" value="F:RNA helicase activity"/>
    <property type="evidence" value="ECO:0007669"/>
    <property type="project" value="InterPro"/>
</dbReference>
<proteinExistence type="predicted"/>
<dbReference type="PROSITE" id="PS51192">
    <property type="entry name" value="HELICASE_ATP_BIND_1"/>
    <property type="match status" value="1"/>
</dbReference>
<evidence type="ECO:0000259" key="8">
    <source>
        <dbReference type="PROSITE" id="PS51194"/>
    </source>
</evidence>
<dbReference type="STRING" id="667725.A0A0L0GGJ9"/>
<evidence type="ECO:0000256" key="6">
    <source>
        <dbReference type="SAM" id="MobiDB-lite"/>
    </source>
</evidence>
<evidence type="ECO:0000256" key="5">
    <source>
        <dbReference type="PROSITE-ProRule" id="PRU00552"/>
    </source>
</evidence>
<dbReference type="InterPro" id="IPR050079">
    <property type="entry name" value="DEAD_box_RNA_helicase"/>
</dbReference>
<dbReference type="Pfam" id="PF00271">
    <property type="entry name" value="Helicase_C"/>
    <property type="match status" value="1"/>
</dbReference>
<dbReference type="Pfam" id="PF00270">
    <property type="entry name" value="DEAD"/>
    <property type="match status" value="1"/>
</dbReference>
<evidence type="ECO:0000313" key="10">
    <source>
        <dbReference type="EMBL" id="KNC87453.1"/>
    </source>
</evidence>
<organism evidence="10 11">
    <name type="scientific">Sphaeroforma arctica JP610</name>
    <dbReference type="NCBI Taxonomy" id="667725"/>
    <lineage>
        <taxon>Eukaryota</taxon>
        <taxon>Ichthyosporea</taxon>
        <taxon>Ichthyophonida</taxon>
        <taxon>Sphaeroforma</taxon>
    </lineage>
</organism>
<feature type="domain" description="Helicase ATP-binding" evidence="7">
    <location>
        <begin position="57"/>
        <end position="228"/>
    </location>
</feature>
<dbReference type="GO" id="GO:0005524">
    <property type="term" value="F:ATP binding"/>
    <property type="evidence" value="ECO:0007669"/>
    <property type="project" value="UniProtKB-KW"/>
</dbReference>
<dbReference type="InterPro" id="IPR027417">
    <property type="entry name" value="P-loop_NTPase"/>
</dbReference>
<dbReference type="PANTHER" id="PTHR47959">
    <property type="entry name" value="ATP-DEPENDENT RNA HELICASE RHLE-RELATED"/>
    <property type="match status" value="1"/>
</dbReference>
<dbReference type="EMBL" id="KQ241609">
    <property type="protein sequence ID" value="KNC87453.1"/>
    <property type="molecule type" value="Genomic_DNA"/>
</dbReference>
<dbReference type="Gene3D" id="3.40.50.300">
    <property type="entry name" value="P-loop containing nucleotide triphosphate hydrolases"/>
    <property type="match status" value="2"/>
</dbReference>
<dbReference type="eggNOG" id="KOG4284">
    <property type="taxonomic scope" value="Eukaryota"/>
</dbReference>
<keyword evidence="11" id="KW-1185">Reference proteome</keyword>
<keyword evidence="4" id="KW-0067">ATP-binding</keyword>
<evidence type="ECO:0008006" key="12">
    <source>
        <dbReference type="Google" id="ProtNLM"/>
    </source>
</evidence>
<dbReference type="InterPro" id="IPR001650">
    <property type="entry name" value="Helicase_C-like"/>
</dbReference>
<evidence type="ECO:0000256" key="4">
    <source>
        <dbReference type="ARBA" id="ARBA00022840"/>
    </source>
</evidence>
<gene>
    <name evidence="10" type="ORF">SARC_00435</name>
</gene>
<dbReference type="OrthoDB" id="434041at2759"/>
<dbReference type="SUPFAM" id="SSF52540">
    <property type="entry name" value="P-loop containing nucleoside triphosphate hydrolases"/>
    <property type="match status" value="1"/>
</dbReference>
<accession>A0A0L0GGJ9</accession>
<keyword evidence="2" id="KW-0378">Hydrolase</keyword>
<feature type="region of interest" description="Disordered" evidence="6">
    <location>
        <begin position="530"/>
        <end position="565"/>
    </location>
</feature>
<protein>
    <recommendedName>
        <fullName evidence="12">RNA helicase</fullName>
    </recommendedName>
</protein>
<reference evidence="10 11" key="1">
    <citation type="submission" date="2011-02" db="EMBL/GenBank/DDBJ databases">
        <title>The Genome Sequence of Sphaeroforma arctica JP610.</title>
        <authorList>
            <consortium name="The Broad Institute Genome Sequencing Platform"/>
            <person name="Russ C."/>
            <person name="Cuomo C."/>
            <person name="Young S.K."/>
            <person name="Zeng Q."/>
            <person name="Gargeya S."/>
            <person name="Alvarado L."/>
            <person name="Berlin A."/>
            <person name="Chapman S.B."/>
            <person name="Chen Z."/>
            <person name="Freedman E."/>
            <person name="Gellesch M."/>
            <person name="Goldberg J."/>
            <person name="Griggs A."/>
            <person name="Gujja S."/>
            <person name="Heilman E."/>
            <person name="Heiman D."/>
            <person name="Howarth C."/>
            <person name="Mehta T."/>
            <person name="Neiman D."/>
            <person name="Pearson M."/>
            <person name="Roberts A."/>
            <person name="Saif S."/>
            <person name="Shea T."/>
            <person name="Shenoy N."/>
            <person name="Sisk P."/>
            <person name="Stolte C."/>
            <person name="Sykes S."/>
            <person name="White J."/>
            <person name="Yandava C."/>
            <person name="Burger G."/>
            <person name="Gray M.W."/>
            <person name="Holland P.W.H."/>
            <person name="King N."/>
            <person name="Lang F.B.F."/>
            <person name="Roger A.J."/>
            <person name="Ruiz-Trillo I."/>
            <person name="Haas B."/>
            <person name="Nusbaum C."/>
            <person name="Birren B."/>
        </authorList>
    </citation>
    <scope>NUCLEOTIDE SEQUENCE [LARGE SCALE GENOMIC DNA]</scope>
    <source>
        <strain evidence="10 11">JP610</strain>
    </source>
</reference>
<evidence type="ECO:0000259" key="7">
    <source>
        <dbReference type="PROSITE" id="PS51192"/>
    </source>
</evidence>
<dbReference type="GeneID" id="25900939"/>
<dbReference type="Proteomes" id="UP000054560">
    <property type="component" value="Unassembled WGS sequence"/>
</dbReference>
<evidence type="ECO:0000256" key="1">
    <source>
        <dbReference type="ARBA" id="ARBA00022741"/>
    </source>
</evidence>
<dbReference type="PROSITE" id="PS51194">
    <property type="entry name" value="HELICASE_CTER"/>
    <property type="match status" value="1"/>
</dbReference>
<dbReference type="PANTHER" id="PTHR47959:SF13">
    <property type="entry name" value="ATP-DEPENDENT RNA HELICASE RHLE"/>
    <property type="match status" value="1"/>
</dbReference>
<dbReference type="InterPro" id="IPR014014">
    <property type="entry name" value="RNA_helicase_DEAD_Q_motif"/>
</dbReference>
<evidence type="ECO:0000256" key="3">
    <source>
        <dbReference type="ARBA" id="ARBA00022806"/>
    </source>
</evidence>
<dbReference type="SMART" id="SM00490">
    <property type="entry name" value="HELICc"/>
    <property type="match status" value="1"/>
</dbReference>
<dbReference type="PROSITE" id="PS00039">
    <property type="entry name" value="DEAD_ATP_HELICASE"/>
    <property type="match status" value="1"/>
</dbReference>
<name>A0A0L0GGJ9_9EUKA</name>
<dbReference type="InterPro" id="IPR011545">
    <property type="entry name" value="DEAD/DEAH_box_helicase_dom"/>
</dbReference>
<dbReference type="RefSeq" id="XP_014161355.1">
    <property type="nucleotide sequence ID" value="XM_014305880.1"/>
</dbReference>
<keyword evidence="3" id="KW-0347">Helicase</keyword>
<dbReference type="GO" id="GO:0005829">
    <property type="term" value="C:cytosol"/>
    <property type="evidence" value="ECO:0007669"/>
    <property type="project" value="TreeGrafter"/>
</dbReference>
<dbReference type="GO" id="GO:0003676">
    <property type="term" value="F:nucleic acid binding"/>
    <property type="evidence" value="ECO:0007669"/>
    <property type="project" value="InterPro"/>
</dbReference>
<dbReference type="InterPro" id="IPR000629">
    <property type="entry name" value="RNA-helicase_DEAD-box_CS"/>
</dbReference>
<feature type="domain" description="DEAD-box RNA helicase Q" evidence="9">
    <location>
        <begin position="26"/>
        <end position="54"/>
    </location>
</feature>
<dbReference type="CDD" id="cd18787">
    <property type="entry name" value="SF2_C_DEAD"/>
    <property type="match status" value="1"/>
</dbReference>
<feature type="domain" description="Helicase C-terminal" evidence="8">
    <location>
        <begin position="263"/>
        <end position="411"/>
    </location>
</feature>
<evidence type="ECO:0000313" key="11">
    <source>
        <dbReference type="Proteomes" id="UP000054560"/>
    </source>
</evidence>
<dbReference type="GO" id="GO:0016787">
    <property type="term" value="F:hydrolase activity"/>
    <property type="evidence" value="ECO:0007669"/>
    <property type="project" value="UniProtKB-KW"/>
</dbReference>
<keyword evidence="1" id="KW-0547">Nucleotide-binding</keyword>
<dbReference type="PROSITE" id="PS51195">
    <property type="entry name" value="Q_MOTIF"/>
    <property type="match status" value="1"/>
</dbReference>
<dbReference type="SMART" id="SM00487">
    <property type="entry name" value="DEXDc"/>
    <property type="match status" value="1"/>
</dbReference>
<evidence type="ECO:0000256" key="2">
    <source>
        <dbReference type="ARBA" id="ARBA00022801"/>
    </source>
</evidence>